<protein>
    <submittedName>
        <fullName evidence="2">Uncharacterized protein</fullName>
    </submittedName>
</protein>
<name>A0AC58L4S7_CASCN</name>
<sequence length="259" mass="28057">MHRRRPTGPGSSRKPSSFTIHRCHPTRRGDSGRSPETNPRPLPRKPGDTKGLARLTATRRPGRFPLKPLAPSDRPRFRTLPPPPPAHCPPTSWAAGTPATRPLRSQRQPSNGCPPRRPPVGRTRGTILWPSSLSWLELQTSSSPSAAAVAARDPPLIAQQQGLRPPSCLSRRPTQVLARRPREGPPCRKRGALRAGLPRSGTPRVGASGLPLLPTRRLSPRPTALRPSSSPRVYREQTPGLPAAPMPKPFPGPTVRLGA</sequence>
<accession>A0AC58L4S7</accession>
<dbReference type="Proteomes" id="UP001732720">
    <property type="component" value="Chromosome 15"/>
</dbReference>
<evidence type="ECO:0000313" key="1">
    <source>
        <dbReference type="Proteomes" id="UP001732720"/>
    </source>
</evidence>
<gene>
    <name evidence="2" type="primary">LOC141417432</name>
</gene>
<evidence type="ECO:0000313" key="2">
    <source>
        <dbReference type="RefSeq" id="XP_073912161.1"/>
    </source>
</evidence>
<dbReference type="RefSeq" id="XP_073912161.1">
    <property type="nucleotide sequence ID" value="XM_074056060.1"/>
</dbReference>
<keyword evidence="1" id="KW-1185">Reference proteome</keyword>
<reference evidence="2" key="1">
    <citation type="submission" date="2025-08" db="UniProtKB">
        <authorList>
            <consortium name="RefSeq"/>
        </authorList>
    </citation>
    <scope>IDENTIFICATION</scope>
</reference>
<proteinExistence type="predicted"/>
<organism evidence="1 2">
    <name type="scientific">Castor canadensis</name>
    <name type="common">American beaver</name>
    <dbReference type="NCBI Taxonomy" id="51338"/>
    <lineage>
        <taxon>Eukaryota</taxon>
        <taxon>Metazoa</taxon>
        <taxon>Chordata</taxon>
        <taxon>Craniata</taxon>
        <taxon>Vertebrata</taxon>
        <taxon>Euteleostomi</taxon>
        <taxon>Mammalia</taxon>
        <taxon>Eutheria</taxon>
        <taxon>Euarchontoglires</taxon>
        <taxon>Glires</taxon>
        <taxon>Rodentia</taxon>
        <taxon>Castorimorpha</taxon>
        <taxon>Castoridae</taxon>
        <taxon>Castor</taxon>
    </lineage>
</organism>